<feature type="transmembrane region" description="Helical" evidence="1">
    <location>
        <begin position="148"/>
        <end position="169"/>
    </location>
</feature>
<accession>A0A7W5ZNL2</accession>
<dbReference type="EMBL" id="JACIBY010000012">
    <property type="protein sequence ID" value="MBB3840757.1"/>
    <property type="molecule type" value="Genomic_DNA"/>
</dbReference>
<keyword evidence="1" id="KW-0472">Membrane</keyword>
<reference evidence="2 3" key="1">
    <citation type="submission" date="2020-08" db="EMBL/GenBank/DDBJ databases">
        <title>Genomic Encyclopedia of Type Strains, Phase IV (KMG-IV): sequencing the most valuable type-strain genomes for metagenomic binning, comparative biology and taxonomic classification.</title>
        <authorList>
            <person name="Goeker M."/>
        </authorList>
    </citation>
    <scope>NUCLEOTIDE SEQUENCE [LARGE SCALE GENOMIC DNA]</scope>
    <source>
        <strain evidence="2 3">DSM 17976</strain>
    </source>
</reference>
<evidence type="ECO:0000313" key="3">
    <source>
        <dbReference type="Proteomes" id="UP000541352"/>
    </source>
</evidence>
<dbReference type="Proteomes" id="UP000541352">
    <property type="component" value="Unassembled WGS sequence"/>
</dbReference>
<evidence type="ECO:0000256" key="1">
    <source>
        <dbReference type="SAM" id="Phobius"/>
    </source>
</evidence>
<keyword evidence="3" id="KW-1185">Reference proteome</keyword>
<name>A0A7W5ZNL2_9BACT</name>
<gene>
    <name evidence="2" type="ORF">FHS57_004777</name>
</gene>
<dbReference type="RefSeq" id="WP_183977933.1">
    <property type="nucleotide sequence ID" value="NZ_JACIBY010000012.1"/>
</dbReference>
<dbReference type="AlphaFoldDB" id="A0A7W5ZNL2"/>
<keyword evidence="1" id="KW-0812">Transmembrane</keyword>
<sequence length="174" mass="19085">MALTVGKKVRVKADVPQTIAYDFPDTINANIVKYFKAGEVVGTISKAEIDQGGDGVNYVEIILTKYVMVPDAEYDVNIVYVPFSDIDIISEDVDTNDTIVYDQNGNKLPGSAYEYPDAIPTGDEMNGKRVFVVKKEAVSTSQNSFPTWLKYGLWAVVILGSVTALAVLYKTLSK</sequence>
<protein>
    <submittedName>
        <fullName evidence="2">Uncharacterized protein</fullName>
    </submittedName>
</protein>
<comment type="caution">
    <text evidence="2">The sequence shown here is derived from an EMBL/GenBank/DDBJ whole genome shotgun (WGS) entry which is preliminary data.</text>
</comment>
<organism evidence="2 3">
    <name type="scientific">Runella defluvii</name>
    <dbReference type="NCBI Taxonomy" id="370973"/>
    <lineage>
        <taxon>Bacteria</taxon>
        <taxon>Pseudomonadati</taxon>
        <taxon>Bacteroidota</taxon>
        <taxon>Cytophagia</taxon>
        <taxon>Cytophagales</taxon>
        <taxon>Spirosomataceae</taxon>
        <taxon>Runella</taxon>
    </lineage>
</organism>
<keyword evidence="1" id="KW-1133">Transmembrane helix</keyword>
<proteinExistence type="predicted"/>
<evidence type="ECO:0000313" key="2">
    <source>
        <dbReference type="EMBL" id="MBB3840757.1"/>
    </source>
</evidence>